<dbReference type="InterPro" id="IPR000944">
    <property type="entry name" value="Tscrpt_reg_Rrf2"/>
</dbReference>
<protein>
    <submittedName>
        <fullName evidence="2">RrF2 family transcriptional regulator</fullName>
    </submittedName>
</protein>
<name>A0ABW3HCM6_9GAMM</name>
<evidence type="ECO:0000313" key="2">
    <source>
        <dbReference type="EMBL" id="MFD0949213.1"/>
    </source>
</evidence>
<keyword evidence="1" id="KW-0238">DNA-binding</keyword>
<keyword evidence="3" id="KW-1185">Reference proteome</keyword>
<dbReference type="InterPro" id="IPR036390">
    <property type="entry name" value="WH_DNA-bd_sf"/>
</dbReference>
<dbReference type="Proteomes" id="UP001597044">
    <property type="component" value="Unassembled WGS sequence"/>
</dbReference>
<dbReference type="PANTHER" id="PTHR33221:SF4">
    <property type="entry name" value="HTH-TYPE TRANSCRIPTIONAL REPRESSOR NSRR"/>
    <property type="match status" value="1"/>
</dbReference>
<evidence type="ECO:0000256" key="1">
    <source>
        <dbReference type="ARBA" id="ARBA00023125"/>
    </source>
</evidence>
<evidence type="ECO:0000313" key="3">
    <source>
        <dbReference type="Proteomes" id="UP001597044"/>
    </source>
</evidence>
<organism evidence="2 3">
    <name type="scientific">Paraperlucidibaca wandonensis</name>
    <dbReference type="NCBI Taxonomy" id="1268273"/>
    <lineage>
        <taxon>Bacteria</taxon>
        <taxon>Pseudomonadati</taxon>
        <taxon>Pseudomonadota</taxon>
        <taxon>Gammaproteobacteria</taxon>
        <taxon>Moraxellales</taxon>
        <taxon>Moraxellaceae</taxon>
        <taxon>Paraperlucidibaca</taxon>
    </lineage>
</organism>
<dbReference type="PROSITE" id="PS51197">
    <property type="entry name" value="HTH_RRF2_2"/>
    <property type="match status" value="1"/>
</dbReference>
<reference evidence="3" key="1">
    <citation type="journal article" date="2019" name="Int. J. Syst. Evol. Microbiol.">
        <title>The Global Catalogue of Microorganisms (GCM) 10K type strain sequencing project: providing services to taxonomists for standard genome sequencing and annotation.</title>
        <authorList>
            <consortium name="The Broad Institute Genomics Platform"/>
            <consortium name="The Broad Institute Genome Sequencing Center for Infectious Disease"/>
            <person name="Wu L."/>
            <person name="Ma J."/>
        </authorList>
    </citation>
    <scope>NUCLEOTIDE SEQUENCE [LARGE SCALE GENOMIC DNA]</scope>
    <source>
        <strain evidence="3">CCUG 63419</strain>
    </source>
</reference>
<comment type="caution">
    <text evidence="2">The sequence shown here is derived from an EMBL/GenBank/DDBJ whole genome shotgun (WGS) entry which is preliminary data.</text>
</comment>
<dbReference type="NCBIfam" id="TIGR00738">
    <property type="entry name" value="rrf2_super"/>
    <property type="match status" value="1"/>
</dbReference>
<dbReference type="RefSeq" id="WP_340675146.1">
    <property type="nucleotide sequence ID" value="NZ_JBHTIT010000001.1"/>
</dbReference>
<dbReference type="PANTHER" id="PTHR33221">
    <property type="entry name" value="WINGED HELIX-TURN-HELIX TRANSCRIPTIONAL REGULATOR, RRF2 FAMILY"/>
    <property type="match status" value="1"/>
</dbReference>
<dbReference type="Pfam" id="PF02082">
    <property type="entry name" value="Rrf2"/>
    <property type="match status" value="1"/>
</dbReference>
<dbReference type="Gene3D" id="1.10.10.10">
    <property type="entry name" value="Winged helix-like DNA-binding domain superfamily/Winged helix DNA-binding domain"/>
    <property type="match status" value="1"/>
</dbReference>
<dbReference type="SUPFAM" id="SSF46785">
    <property type="entry name" value="Winged helix' DNA-binding domain"/>
    <property type="match status" value="1"/>
</dbReference>
<gene>
    <name evidence="2" type="ORF">ACFQ0F_02215</name>
</gene>
<proteinExistence type="predicted"/>
<sequence length="153" mass="16989">MRLTQHADFALRTLIFLGLKSPEQLSTIQEIAEAYQVSRNHLMKVVSRLVAHNYVVSVRGAGGGIRLAKAPNEILIGDVVQHMEPEDGLVECLRENNQCVITPACLLPGMLMRARDAFTAELNKQTLQDILPFSRRHELSGLLNISQAVKFAT</sequence>
<accession>A0ABW3HCM6</accession>
<dbReference type="EMBL" id="JBHTIT010000001">
    <property type="protein sequence ID" value="MFD0949213.1"/>
    <property type="molecule type" value="Genomic_DNA"/>
</dbReference>
<dbReference type="InterPro" id="IPR036388">
    <property type="entry name" value="WH-like_DNA-bd_sf"/>
</dbReference>